<dbReference type="GO" id="GO:0009982">
    <property type="term" value="F:pseudouridine synthase activity"/>
    <property type="evidence" value="ECO:0007669"/>
    <property type="project" value="InterPro"/>
</dbReference>
<gene>
    <name evidence="3" type="ORF">PGLA1383_LOCUS1508</name>
</gene>
<dbReference type="Gene3D" id="3.30.70.1560">
    <property type="entry name" value="Alpha-L RNA-binding motif"/>
    <property type="match status" value="1"/>
</dbReference>
<dbReference type="GO" id="GO:0003723">
    <property type="term" value="F:RNA binding"/>
    <property type="evidence" value="ECO:0007669"/>
    <property type="project" value="InterPro"/>
</dbReference>
<reference evidence="3" key="1">
    <citation type="submission" date="2021-02" db="EMBL/GenBank/DDBJ databases">
        <authorList>
            <person name="Dougan E. K."/>
            <person name="Rhodes N."/>
            <person name="Thang M."/>
            <person name="Chan C."/>
        </authorList>
    </citation>
    <scope>NUCLEOTIDE SEQUENCE</scope>
</reference>
<evidence type="ECO:0000256" key="2">
    <source>
        <dbReference type="SAM" id="MobiDB-lite"/>
    </source>
</evidence>
<accession>A0A813D4N9</accession>
<dbReference type="InterPro" id="IPR020103">
    <property type="entry name" value="PsdUridine_synth_cat_dom_sf"/>
</dbReference>
<keyword evidence="1" id="KW-0413">Isomerase</keyword>
<dbReference type="InterPro" id="IPR042092">
    <property type="entry name" value="PsdUridine_s_RsuA/RluB/E/F_cat"/>
</dbReference>
<protein>
    <submittedName>
        <fullName evidence="3">Uncharacterized protein</fullName>
    </submittedName>
</protein>
<sequence>MGQPAFSGNPGPPACSQPLGLSTHWAPCSRPSADAGLSKAVSSRSAAAPRLPALSSRSSTVTSTFGCAVTAAAASLAACVEWRRLRRREVRVRRGAIAQERNRGLDPKRLLDTMRLVGIGTPKPLLPGPAATANSRDAALLLLEQRRLSLQQGRAGLRPSSASRDYRLPLLVKYHKPAGVAASMKLRGQGREDLRSVVAMAGDKFELDLYHPVGKLSMKSSGLLLWSRSGRLTKQILDPRRGVVVDFEVECMGVVDAEKVGAQLRAGIPLGIIGFQTTYTADVREASLLPDSPLQDPRSRVVVATRDARDQITKMLQACGHKVIKIKRSSVGVLSLDGLKEGQLQAASDKEEAWACKFAGLNDEEYPPGYEPEVVLEPTSRRYSARSSRR</sequence>
<evidence type="ECO:0000313" key="3">
    <source>
        <dbReference type="EMBL" id="CAE8582510.1"/>
    </source>
</evidence>
<name>A0A813D4N9_POLGL</name>
<dbReference type="SUPFAM" id="SSF55120">
    <property type="entry name" value="Pseudouridine synthase"/>
    <property type="match status" value="1"/>
</dbReference>
<dbReference type="EMBL" id="CAJNNV010000412">
    <property type="protein sequence ID" value="CAE8582510.1"/>
    <property type="molecule type" value="Genomic_DNA"/>
</dbReference>
<dbReference type="InterPro" id="IPR020094">
    <property type="entry name" value="TruA/RsuA/RluB/E/F_N"/>
</dbReference>
<feature type="region of interest" description="Disordered" evidence="2">
    <location>
        <begin position="369"/>
        <end position="390"/>
    </location>
</feature>
<proteinExistence type="predicted"/>
<dbReference type="AlphaFoldDB" id="A0A813D4N9"/>
<dbReference type="GO" id="GO:0001522">
    <property type="term" value="P:pseudouridine synthesis"/>
    <property type="evidence" value="ECO:0007669"/>
    <property type="project" value="InterPro"/>
</dbReference>
<dbReference type="Gene3D" id="3.30.70.580">
    <property type="entry name" value="Pseudouridine synthase I, catalytic domain, N-terminal subdomain"/>
    <property type="match status" value="1"/>
</dbReference>
<organism evidence="3 4">
    <name type="scientific">Polarella glacialis</name>
    <name type="common">Dinoflagellate</name>
    <dbReference type="NCBI Taxonomy" id="89957"/>
    <lineage>
        <taxon>Eukaryota</taxon>
        <taxon>Sar</taxon>
        <taxon>Alveolata</taxon>
        <taxon>Dinophyceae</taxon>
        <taxon>Suessiales</taxon>
        <taxon>Suessiaceae</taxon>
        <taxon>Polarella</taxon>
    </lineage>
</organism>
<evidence type="ECO:0000313" key="4">
    <source>
        <dbReference type="Proteomes" id="UP000654075"/>
    </source>
</evidence>
<evidence type="ECO:0000256" key="1">
    <source>
        <dbReference type="ARBA" id="ARBA00023235"/>
    </source>
</evidence>
<keyword evidence="4" id="KW-1185">Reference proteome</keyword>
<dbReference type="OrthoDB" id="440619at2759"/>
<comment type="caution">
    <text evidence="3">The sequence shown here is derived from an EMBL/GenBank/DDBJ whole genome shotgun (WGS) entry which is preliminary data.</text>
</comment>
<feature type="compositionally biased region" description="Low complexity" evidence="2">
    <location>
        <begin position="369"/>
        <end position="382"/>
    </location>
</feature>
<dbReference type="Proteomes" id="UP000654075">
    <property type="component" value="Unassembled WGS sequence"/>
</dbReference>